<dbReference type="GO" id="GO:0008235">
    <property type="term" value="F:metalloexopeptidase activity"/>
    <property type="evidence" value="ECO:0007669"/>
    <property type="project" value="InterPro"/>
</dbReference>
<feature type="signal peptide" evidence="1">
    <location>
        <begin position="1"/>
        <end position="19"/>
    </location>
</feature>
<keyword evidence="4" id="KW-1185">Reference proteome</keyword>
<dbReference type="RefSeq" id="WP_083346388.1">
    <property type="nucleotide sequence ID" value="NZ_LT629690.1"/>
</dbReference>
<organism evidence="3 4">
    <name type="scientific">Terriglobus roseus</name>
    <dbReference type="NCBI Taxonomy" id="392734"/>
    <lineage>
        <taxon>Bacteria</taxon>
        <taxon>Pseudomonadati</taxon>
        <taxon>Acidobacteriota</taxon>
        <taxon>Terriglobia</taxon>
        <taxon>Terriglobales</taxon>
        <taxon>Acidobacteriaceae</taxon>
        <taxon>Terriglobus</taxon>
    </lineage>
</organism>
<gene>
    <name evidence="3" type="ORF">SAMN05444167_3624</name>
</gene>
<proteinExistence type="predicted"/>
<dbReference type="OrthoDB" id="9787436at2"/>
<dbReference type="Proteomes" id="UP000182427">
    <property type="component" value="Chromosome I"/>
</dbReference>
<reference evidence="3 4" key="1">
    <citation type="submission" date="2016-10" db="EMBL/GenBank/DDBJ databases">
        <authorList>
            <person name="de Groot N.N."/>
        </authorList>
    </citation>
    <scope>NUCLEOTIDE SEQUENCE [LARGE SCALE GENOMIC DNA]</scope>
    <source>
        <strain evidence="3 4">GAS232</strain>
    </source>
</reference>
<feature type="chain" id="PRO_5009242307" evidence="1">
    <location>
        <begin position="20"/>
        <end position="485"/>
    </location>
</feature>
<accession>A0A1G7PWC1</accession>
<dbReference type="EMBL" id="LT629690">
    <property type="protein sequence ID" value="SDF89670.1"/>
    <property type="molecule type" value="Genomic_DNA"/>
</dbReference>
<dbReference type="SUPFAM" id="SSF53187">
    <property type="entry name" value="Zn-dependent exopeptidases"/>
    <property type="match status" value="1"/>
</dbReference>
<dbReference type="PANTHER" id="PTHR12147:SF26">
    <property type="entry name" value="PEPTIDASE M28 DOMAIN-CONTAINING PROTEIN"/>
    <property type="match status" value="1"/>
</dbReference>
<dbReference type="Pfam" id="PF04389">
    <property type="entry name" value="Peptidase_M28"/>
    <property type="match status" value="1"/>
</dbReference>
<evidence type="ECO:0000313" key="3">
    <source>
        <dbReference type="EMBL" id="SDF89670.1"/>
    </source>
</evidence>
<dbReference type="AlphaFoldDB" id="A0A1G7PWC1"/>
<protein>
    <submittedName>
        <fullName evidence="3">Peptidase family M28</fullName>
    </submittedName>
</protein>
<evidence type="ECO:0000313" key="4">
    <source>
        <dbReference type="Proteomes" id="UP000182427"/>
    </source>
</evidence>
<evidence type="ECO:0000256" key="1">
    <source>
        <dbReference type="SAM" id="SignalP"/>
    </source>
</evidence>
<sequence length="485" mass="52663">MHLRLTIAAVSLLSLSLAAQTRQPAGVDFQQHGKPLAKQPIDPQIAAALRDVSPVEMRKTIEALVSFHNRNTAGGGDTTLPPHVGVDAAAAWIRERFEAISKDCGNCLEIHEDVYTQPAQPGPRGRIIKPTPLKSIYAVMKGTSDPDRRVLVTGHYDSFFTRDMQNVRDEAPGANDDASGTAVSLECARVLTKHRFPATIVFATVTGEEQGLLGSRHLAQTAKKVGWDLEAVLNNDIVGGDTTPADLANEDKHRVRVFSEGISLAATPEETQKILTAGYESDSSSRQLARSVADVARTYTEPAPPKAADALKPTLVFRLDRYGRGGDHSSFNREGFTGVRFTEWRENFDHQHQVVRVENGTQFGDLIQFDDFPYMARVARLNAATLATLASAPPIPQKVQFKAGGLNNDTTITWTSTADAHDEVLWRETSAPDWQFSAPVASFQLTADGNAKTMTLPVSKDNVILAIRSCDGKGHCSPAAAPLPR</sequence>
<feature type="domain" description="Peptidase M28" evidence="2">
    <location>
        <begin position="136"/>
        <end position="279"/>
    </location>
</feature>
<dbReference type="GO" id="GO:0006508">
    <property type="term" value="P:proteolysis"/>
    <property type="evidence" value="ECO:0007669"/>
    <property type="project" value="InterPro"/>
</dbReference>
<dbReference type="Gene3D" id="3.40.630.10">
    <property type="entry name" value="Zn peptidases"/>
    <property type="match status" value="1"/>
</dbReference>
<dbReference type="InterPro" id="IPR007484">
    <property type="entry name" value="Peptidase_M28"/>
</dbReference>
<dbReference type="InterPro" id="IPR045175">
    <property type="entry name" value="M28_fam"/>
</dbReference>
<keyword evidence="1" id="KW-0732">Signal</keyword>
<name>A0A1G7PWC1_9BACT</name>
<dbReference type="PANTHER" id="PTHR12147">
    <property type="entry name" value="METALLOPEPTIDASE M28 FAMILY MEMBER"/>
    <property type="match status" value="1"/>
</dbReference>
<evidence type="ECO:0000259" key="2">
    <source>
        <dbReference type="Pfam" id="PF04389"/>
    </source>
</evidence>